<dbReference type="Proteomes" id="UP000235371">
    <property type="component" value="Unassembled WGS sequence"/>
</dbReference>
<organism evidence="2 3">
    <name type="scientific">Hyaloscypha bicolor E</name>
    <dbReference type="NCBI Taxonomy" id="1095630"/>
    <lineage>
        <taxon>Eukaryota</taxon>
        <taxon>Fungi</taxon>
        <taxon>Dikarya</taxon>
        <taxon>Ascomycota</taxon>
        <taxon>Pezizomycotina</taxon>
        <taxon>Leotiomycetes</taxon>
        <taxon>Helotiales</taxon>
        <taxon>Hyaloscyphaceae</taxon>
        <taxon>Hyaloscypha</taxon>
        <taxon>Hyaloscypha bicolor</taxon>
    </lineage>
</organism>
<feature type="chain" id="PRO_5014317037" evidence="1">
    <location>
        <begin position="20"/>
        <end position="287"/>
    </location>
</feature>
<sequence length="287" mass="32766">MSVAAFILGIFWLWGRVEKASDERKLALHQHMPIPSECTYSSDQASVIVVPTVTIPEHKDRVLPAVANTSLSAADFAKVTVLESTPKGKRAQLSLGIRHAKGTTLATSDDHISYDRNFLNGMLPCPDDETDRQSRDVITPWEVAAMRVAVAWHRSSQLKAMYALQSHRWTIAIQALPETEVRRTVKISSDLLKQIFRWERSATYIRQCFVVRKTWGRLLRLVLTTCHILAWVFAFLSGDRACGFASLLIAWYIFKSYPSYRNFFAKYPYTRRTARALASRLHYTQLD</sequence>
<dbReference type="AlphaFoldDB" id="A0A2J6SQP9"/>
<proteinExistence type="predicted"/>
<evidence type="ECO:0000313" key="3">
    <source>
        <dbReference type="Proteomes" id="UP000235371"/>
    </source>
</evidence>
<dbReference type="GeneID" id="36593370"/>
<keyword evidence="1" id="KW-0732">Signal</keyword>
<dbReference type="RefSeq" id="XP_024729963.1">
    <property type="nucleotide sequence ID" value="XM_024885293.1"/>
</dbReference>
<dbReference type="STRING" id="1095630.A0A2J6SQP9"/>
<accession>A0A2J6SQP9</accession>
<evidence type="ECO:0000313" key="2">
    <source>
        <dbReference type="EMBL" id="PMD53059.1"/>
    </source>
</evidence>
<dbReference type="OrthoDB" id="3520730at2759"/>
<keyword evidence="3" id="KW-1185">Reference proteome</keyword>
<evidence type="ECO:0000256" key="1">
    <source>
        <dbReference type="SAM" id="SignalP"/>
    </source>
</evidence>
<reference evidence="2 3" key="1">
    <citation type="submission" date="2016-04" db="EMBL/GenBank/DDBJ databases">
        <title>A degradative enzymes factory behind the ericoid mycorrhizal symbiosis.</title>
        <authorList>
            <consortium name="DOE Joint Genome Institute"/>
            <person name="Martino E."/>
            <person name="Morin E."/>
            <person name="Grelet G."/>
            <person name="Kuo A."/>
            <person name="Kohler A."/>
            <person name="Daghino S."/>
            <person name="Barry K."/>
            <person name="Choi C."/>
            <person name="Cichocki N."/>
            <person name="Clum A."/>
            <person name="Copeland A."/>
            <person name="Hainaut M."/>
            <person name="Haridas S."/>
            <person name="Labutti K."/>
            <person name="Lindquist E."/>
            <person name="Lipzen A."/>
            <person name="Khouja H.-R."/>
            <person name="Murat C."/>
            <person name="Ohm R."/>
            <person name="Olson A."/>
            <person name="Spatafora J."/>
            <person name="Veneault-Fourrey C."/>
            <person name="Henrissat B."/>
            <person name="Grigoriev I."/>
            <person name="Martin F."/>
            <person name="Perotto S."/>
        </authorList>
    </citation>
    <scope>NUCLEOTIDE SEQUENCE [LARGE SCALE GENOMIC DNA]</scope>
    <source>
        <strain evidence="2 3">E</strain>
    </source>
</reference>
<keyword evidence="2" id="KW-0808">Transferase</keyword>
<gene>
    <name evidence="2" type="ORF">K444DRAFT_647102</name>
</gene>
<dbReference type="InParanoid" id="A0A2J6SQP9"/>
<dbReference type="EMBL" id="KZ613895">
    <property type="protein sequence ID" value="PMD53059.1"/>
    <property type="molecule type" value="Genomic_DNA"/>
</dbReference>
<name>A0A2J6SQP9_9HELO</name>
<feature type="signal peptide" evidence="1">
    <location>
        <begin position="1"/>
        <end position="19"/>
    </location>
</feature>
<protein>
    <submittedName>
        <fullName evidence="2">Glycosyltransferase family 2 protein</fullName>
    </submittedName>
</protein>
<dbReference type="GO" id="GO:0016740">
    <property type="term" value="F:transferase activity"/>
    <property type="evidence" value="ECO:0007669"/>
    <property type="project" value="UniProtKB-KW"/>
</dbReference>